<evidence type="ECO:0000313" key="2">
    <source>
        <dbReference type="Proteomes" id="UP000029121"/>
    </source>
</evidence>
<protein>
    <submittedName>
        <fullName evidence="1">Uncharacterized protein</fullName>
    </submittedName>
</protein>
<dbReference type="PANTHER" id="PTHR31260">
    <property type="entry name" value="CYSTATIN/MONELLIN SUPERFAMILY PROTEIN"/>
    <property type="match status" value="1"/>
</dbReference>
<dbReference type="InterPro" id="IPR006462">
    <property type="entry name" value="MS5"/>
</dbReference>
<evidence type="ECO:0000313" key="1">
    <source>
        <dbReference type="EMBL" id="EOA29147.1"/>
    </source>
</evidence>
<dbReference type="KEGG" id="crb:17889099"/>
<proteinExistence type="predicted"/>
<dbReference type="NCBIfam" id="TIGR01572">
    <property type="entry name" value="A_thl_para_3677"/>
    <property type="match status" value="1"/>
</dbReference>
<accession>R0G182</accession>
<organism evidence="1 2">
    <name type="scientific">Capsella rubella</name>
    <dbReference type="NCBI Taxonomy" id="81985"/>
    <lineage>
        <taxon>Eukaryota</taxon>
        <taxon>Viridiplantae</taxon>
        <taxon>Streptophyta</taxon>
        <taxon>Embryophyta</taxon>
        <taxon>Tracheophyta</taxon>
        <taxon>Spermatophyta</taxon>
        <taxon>Magnoliopsida</taxon>
        <taxon>eudicotyledons</taxon>
        <taxon>Gunneridae</taxon>
        <taxon>Pentapetalae</taxon>
        <taxon>rosids</taxon>
        <taxon>malvids</taxon>
        <taxon>Brassicales</taxon>
        <taxon>Brassicaceae</taxon>
        <taxon>Camelineae</taxon>
        <taxon>Capsella</taxon>
    </lineage>
</organism>
<gene>
    <name evidence="1" type="ORF">CARUB_v10025416mg</name>
</gene>
<name>R0G182_9BRAS</name>
<dbReference type="PANTHER" id="PTHR31260:SF34">
    <property type="entry name" value="(RAPE) HYPOTHETICAL PROTEIN"/>
    <property type="match status" value="1"/>
</dbReference>
<reference evidence="2" key="1">
    <citation type="journal article" date="2013" name="Nat. Genet.">
        <title>The Capsella rubella genome and the genomic consequences of rapid mating system evolution.</title>
        <authorList>
            <person name="Slotte T."/>
            <person name="Hazzouri K.M."/>
            <person name="Agren J.A."/>
            <person name="Koenig D."/>
            <person name="Maumus F."/>
            <person name="Guo Y.L."/>
            <person name="Steige K."/>
            <person name="Platts A.E."/>
            <person name="Escobar J.S."/>
            <person name="Newman L.K."/>
            <person name="Wang W."/>
            <person name="Mandakova T."/>
            <person name="Vello E."/>
            <person name="Smith L.M."/>
            <person name="Henz S.R."/>
            <person name="Steffen J."/>
            <person name="Takuno S."/>
            <person name="Brandvain Y."/>
            <person name="Coop G."/>
            <person name="Andolfatto P."/>
            <person name="Hu T.T."/>
            <person name="Blanchette M."/>
            <person name="Clark R.M."/>
            <person name="Quesneville H."/>
            <person name="Nordborg M."/>
            <person name="Gaut B.S."/>
            <person name="Lysak M.A."/>
            <person name="Jenkins J."/>
            <person name="Grimwood J."/>
            <person name="Chapman J."/>
            <person name="Prochnik S."/>
            <person name="Shu S."/>
            <person name="Rokhsar D."/>
            <person name="Schmutz J."/>
            <person name="Weigel D."/>
            <person name="Wright S.I."/>
        </authorList>
    </citation>
    <scope>NUCLEOTIDE SEQUENCE [LARGE SCALE GENOMIC DNA]</scope>
    <source>
        <strain evidence="2">cv. Monte Gargano</strain>
    </source>
</reference>
<dbReference type="EMBL" id="KB870808">
    <property type="protein sequence ID" value="EOA29147.1"/>
    <property type="molecule type" value="Genomic_DNA"/>
</dbReference>
<dbReference type="Pfam" id="PF04776">
    <property type="entry name" value="protein_MS5"/>
    <property type="match status" value="1"/>
</dbReference>
<dbReference type="OrthoDB" id="1111073at2759"/>
<sequence length="304" mass="35150">MSRYVWEKEVTIYGVYCSRVLEKPIEWNRRVDFVPNPGPWQRNHEKLPSAPEEPFYTHNFPPLVTGPSVDPPARGPFGCIPLYGRLGLHCYNLQKGTNLQFMALVKYYSRITSISSHLVTLEALDPRRNSLCEFKTDVRHAIEHRDCLSAIITCCRLTSQTPPVEESSSSYCFDKLAVDHFFRGAMPEWMPEGALTETEKLECYEMKESEVEEDKEWLHLYAELALFSKWKSKLEDLESAKPFELRKIIVRTKEDVKPKNKVKADNAIFYISFKTCCGQECNAIIRKTTDGMPENLSLEVKCFM</sequence>
<dbReference type="Proteomes" id="UP000029121">
    <property type="component" value="Unassembled WGS sequence"/>
</dbReference>
<keyword evidence="2" id="KW-1185">Reference proteome</keyword>
<dbReference type="AlphaFoldDB" id="R0G182"/>